<evidence type="ECO:0000256" key="2">
    <source>
        <dbReference type="SAM" id="Phobius"/>
    </source>
</evidence>
<feature type="region of interest" description="Disordered" evidence="1">
    <location>
        <begin position="376"/>
        <end position="421"/>
    </location>
</feature>
<protein>
    <submittedName>
        <fullName evidence="5">MCE family protein</fullName>
    </submittedName>
</protein>
<sequence>MNRPDPNRAFGVRLESAAGAVLAVTDRLVRHRLVFSLVALVATLIAGATYVVFGSLELNPFASTYQIRVHLAQSGGLLPDRDVTVRGVRVGRVSSVDIVDGEVVAVASIEAGTRIPTDSAVRVAGLSMAGEQYLDFVPTDSGGPYLAGGAVIGKDRTTVPVQLAQLLGDLNGTIAQLDPDKLQAIVHELGASSAAPEKLAAIIDGGAFLITTLGAVLPQTVSLVRTSEVVLGTARELGPALAATAADLERTAAGVNSMTGGFDTLLDVGPEALRTMDQIIADNSPTMVQLLGNLATVAQMSYVHVPAINNLFFPTRRAGSTADALGTAFHDGALWAIASIYPRKQCDYNLPRLPVTVANHPEPYLYTYCTDPDPTLVPRGARNAPRPPGDDTAHPPPGVDPLATADPTPQGPLSIPTPYGGAYVPAYVPPK</sequence>
<feature type="transmembrane region" description="Helical" evidence="2">
    <location>
        <begin position="33"/>
        <end position="53"/>
    </location>
</feature>
<reference evidence="5" key="1">
    <citation type="submission" date="2022-10" db="EMBL/GenBank/DDBJ databases">
        <title>The complete genomes of actinobacterial strains from the NBC collection.</title>
        <authorList>
            <person name="Joergensen T.S."/>
            <person name="Alvarez Arevalo M."/>
            <person name="Sterndorff E.B."/>
            <person name="Faurdal D."/>
            <person name="Vuksanovic O."/>
            <person name="Mourched A.-S."/>
            <person name="Charusanti P."/>
            <person name="Shaw S."/>
            <person name="Blin K."/>
            <person name="Weber T."/>
        </authorList>
    </citation>
    <scope>NUCLEOTIDE SEQUENCE</scope>
    <source>
        <strain evidence="5">NBC_01482</strain>
    </source>
</reference>
<dbReference type="InterPro" id="IPR052336">
    <property type="entry name" value="MlaD_Phospholipid_Transporter"/>
</dbReference>
<dbReference type="Proteomes" id="UP001432062">
    <property type="component" value="Chromosome"/>
</dbReference>
<dbReference type="InterPro" id="IPR003399">
    <property type="entry name" value="Mce/MlaD"/>
</dbReference>
<dbReference type="Pfam" id="PF11887">
    <property type="entry name" value="Mce4_CUP1"/>
    <property type="match status" value="1"/>
</dbReference>
<evidence type="ECO:0000313" key="5">
    <source>
        <dbReference type="EMBL" id="WUV47635.1"/>
    </source>
</evidence>
<keyword evidence="2" id="KW-0812">Transmembrane</keyword>
<dbReference type="RefSeq" id="WP_329411743.1">
    <property type="nucleotide sequence ID" value="NZ_CP109441.1"/>
</dbReference>
<feature type="domain" description="Mammalian cell entry C-terminal" evidence="4">
    <location>
        <begin position="146"/>
        <end position="327"/>
    </location>
</feature>
<evidence type="ECO:0000313" key="6">
    <source>
        <dbReference type="Proteomes" id="UP001432062"/>
    </source>
</evidence>
<keyword evidence="6" id="KW-1185">Reference proteome</keyword>
<accession>A0ABZ1YZJ6</accession>
<feature type="domain" description="Mce/MlaD" evidence="3">
    <location>
        <begin position="64"/>
        <end position="138"/>
    </location>
</feature>
<proteinExistence type="predicted"/>
<dbReference type="EMBL" id="CP109441">
    <property type="protein sequence ID" value="WUV47635.1"/>
    <property type="molecule type" value="Genomic_DNA"/>
</dbReference>
<dbReference type="Pfam" id="PF02470">
    <property type="entry name" value="MlaD"/>
    <property type="match status" value="1"/>
</dbReference>
<keyword evidence="2" id="KW-1133">Transmembrane helix</keyword>
<name>A0ABZ1YZJ6_9NOCA</name>
<dbReference type="PANTHER" id="PTHR33371">
    <property type="entry name" value="INTERMEMBRANE PHOSPHOLIPID TRANSPORT SYSTEM BINDING PROTEIN MLAD-RELATED"/>
    <property type="match status" value="1"/>
</dbReference>
<keyword evidence="2" id="KW-0472">Membrane</keyword>
<dbReference type="InterPro" id="IPR024516">
    <property type="entry name" value="Mce_C"/>
</dbReference>
<evidence type="ECO:0000259" key="4">
    <source>
        <dbReference type="Pfam" id="PF11887"/>
    </source>
</evidence>
<dbReference type="PANTHER" id="PTHR33371:SF16">
    <property type="entry name" value="MCE-FAMILY PROTEIN MCE3F"/>
    <property type="match status" value="1"/>
</dbReference>
<evidence type="ECO:0000259" key="3">
    <source>
        <dbReference type="Pfam" id="PF02470"/>
    </source>
</evidence>
<gene>
    <name evidence="5" type="ORF">OG563_05195</name>
</gene>
<evidence type="ECO:0000256" key="1">
    <source>
        <dbReference type="SAM" id="MobiDB-lite"/>
    </source>
</evidence>
<organism evidence="5 6">
    <name type="scientific">Nocardia vinacea</name>
    <dbReference type="NCBI Taxonomy" id="96468"/>
    <lineage>
        <taxon>Bacteria</taxon>
        <taxon>Bacillati</taxon>
        <taxon>Actinomycetota</taxon>
        <taxon>Actinomycetes</taxon>
        <taxon>Mycobacteriales</taxon>
        <taxon>Nocardiaceae</taxon>
        <taxon>Nocardia</taxon>
    </lineage>
</organism>